<organism evidence="1 2">
    <name type="scientific">Fusarium decemcellulare</name>
    <dbReference type="NCBI Taxonomy" id="57161"/>
    <lineage>
        <taxon>Eukaryota</taxon>
        <taxon>Fungi</taxon>
        <taxon>Dikarya</taxon>
        <taxon>Ascomycota</taxon>
        <taxon>Pezizomycotina</taxon>
        <taxon>Sordariomycetes</taxon>
        <taxon>Hypocreomycetidae</taxon>
        <taxon>Hypocreales</taxon>
        <taxon>Nectriaceae</taxon>
        <taxon>Fusarium</taxon>
        <taxon>Fusarium decemcellulare species complex</taxon>
    </lineage>
</organism>
<name>A0ACC1SDY8_9HYPO</name>
<reference evidence="1" key="1">
    <citation type="submission" date="2022-08" db="EMBL/GenBank/DDBJ databases">
        <title>Genome Sequence of Fusarium decemcellulare.</title>
        <authorList>
            <person name="Buettner E."/>
        </authorList>
    </citation>
    <scope>NUCLEOTIDE SEQUENCE</scope>
    <source>
        <strain evidence="1">Babe19</strain>
    </source>
</reference>
<comment type="caution">
    <text evidence="1">The sequence shown here is derived from an EMBL/GenBank/DDBJ whole genome shotgun (WGS) entry which is preliminary data.</text>
</comment>
<dbReference type="EMBL" id="JANRMS010000566">
    <property type="protein sequence ID" value="KAJ3537661.1"/>
    <property type="molecule type" value="Genomic_DNA"/>
</dbReference>
<protein>
    <submittedName>
        <fullName evidence="1">Uncharacterized protein</fullName>
    </submittedName>
</protein>
<dbReference type="Proteomes" id="UP001148629">
    <property type="component" value="Unassembled WGS sequence"/>
</dbReference>
<sequence>MTEATVGVVGAHACVHCQTSFLFRADCEWNGPQAVEIFLEDNHGDKITVERLRALIGADCALAKYLYRELKRDAQDLPDDAELGVLYRAQQLEHVYVGEKWRPLAKAGFYCMVDADHILAPYIYDRPPALDPSSKEAFVLANERIKDCVQNHEDCSKPNTGFMPKRVLQIPPGKKVYLKQYTSPAPYAALSYCWGLSKQGTVLTTPLIDKFQEGILPESLARTIRDAIRVCQELGIEYLWVDALCIIQDDSEDKAIEIDQMGLVYENSLVTILASRAHDAAEGFLGNREPIDARLVPSFQIPCQTSSGARSHVTLIDKSLEVQYADPLLDRAWAFQEFVLPPRLLDYSKLGSEFLCPELGISFLGSGFYSDRQVSLGTLRSGGPFHPTYDWPQLRPDQLAGVWKNAIKVYTRKALSKPEDRLPGLAGLAERVASLFEDEYLAGFWKADIAQYLCWYILPTDRKPRRPGYLAPSWSWASIPDSPLELIPFKRSVVEGFELLGYAIKSKTGSTRFGSVTSGCLKIKARTLPGDYASNMVMNTGRLPFPFTVYLDTEEQYSGPIKGLCINWSFKAKSISGLLVCGSDESCSRIGHFRLEVSQEYDEEWVQDLPVSIFSIY</sequence>
<keyword evidence="2" id="KW-1185">Reference proteome</keyword>
<evidence type="ECO:0000313" key="1">
    <source>
        <dbReference type="EMBL" id="KAJ3537661.1"/>
    </source>
</evidence>
<accession>A0ACC1SDY8</accession>
<proteinExistence type="predicted"/>
<evidence type="ECO:0000313" key="2">
    <source>
        <dbReference type="Proteomes" id="UP001148629"/>
    </source>
</evidence>
<gene>
    <name evidence="1" type="ORF">NM208_g6217</name>
</gene>